<organism evidence="4">
    <name type="scientific">Schistocephalus solidus</name>
    <name type="common">Tapeworm</name>
    <dbReference type="NCBI Taxonomy" id="70667"/>
    <lineage>
        <taxon>Eukaryota</taxon>
        <taxon>Metazoa</taxon>
        <taxon>Spiralia</taxon>
        <taxon>Lophotrochozoa</taxon>
        <taxon>Platyhelminthes</taxon>
        <taxon>Cestoda</taxon>
        <taxon>Eucestoda</taxon>
        <taxon>Diphyllobothriidea</taxon>
        <taxon>Diphyllobothriidae</taxon>
        <taxon>Schistocephalus</taxon>
    </lineage>
</organism>
<evidence type="ECO:0000313" key="4">
    <source>
        <dbReference type="WBParaSite" id="SSLN_0001635601-mRNA-1"/>
    </source>
</evidence>
<feature type="region of interest" description="Disordered" evidence="1">
    <location>
        <begin position="86"/>
        <end position="150"/>
    </location>
</feature>
<reference evidence="2 3" key="2">
    <citation type="submission" date="2018-11" db="EMBL/GenBank/DDBJ databases">
        <authorList>
            <consortium name="Pathogen Informatics"/>
        </authorList>
    </citation>
    <scope>NUCLEOTIDE SEQUENCE [LARGE SCALE GENOMIC DNA]</scope>
    <source>
        <strain evidence="2 3">NST_G2</strain>
    </source>
</reference>
<dbReference type="AlphaFoldDB" id="A0A183TH05"/>
<name>A0A183TH05_SCHSO</name>
<evidence type="ECO:0000256" key="1">
    <source>
        <dbReference type="SAM" id="MobiDB-lite"/>
    </source>
</evidence>
<reference evidence="4" key="1">
    <citation type="submission" date="2016-06" db="UniProtKB">
        <authorList>
            <consortium name="WormBaseParasite"/>
        </authorList>
    </citation>
    <scope>IDENTIFICATION</scope>
</reference>
<accession>A0A183TH05</accession>
<keyword evidence="3" id="KW-1185">Reference proteome</keyword>
<proteinExistence type="predicted"/>
<dbReference type="WBParaSite" id="SSLN_0001635601-mRNA-1">
    <property type="protein sequence ID" value="SSLN_0001635601-mRNA-1"/>
    <property type="gene ID" value="SSLN_0001635601"/>
</dbReference>
<feature type="compositionally biased region" description="Polar residues" evidence="1">
    <location>
        <begin position="113"/>
        <end position="150"/>
    </location>
</feature>
<sequence length="150" mass="15740">MSTVETVRFTEEIIQEELLNLKESTTPGPDAIPAKLLKEVASELAKPLALICQALFATGCSSYTKAFTWTPSATFASMQPVYPSATAPTSLAPMSNTTASMSASEDSSSTDAFTWTPSETVASMQPPSSTPLAPMSNATASTSVSEGTWM</sequence>
<evidence type="ECO:0000313" key="2">
    <source>
        <dbReference type="EMBL" id="VDM02139.1"/>
    </source>
</evidence>
<protein>
    <submittedName>
        <fullName evidence="2 4">Uncharacterized protein</fullName>
    </submittedName>
</protein>
<dbReference type="EMBL" id="UYSU01040250">
    <property type="protein sequence ID" value="VDM02139.1"/>
    <property type="molecule type" value="Genomic_DNA"/>
</dbReference>
<dbReference type="OrthoDB" id="426210at2759"/>
<feature type="compositionally biased region" description="Polar residues" evidence="1">
    <location>
        <begin position="86"/>
        <end position="96"/>
    </location>
</feature>
<evidence type="ECO:0000313" key="3">
    <source>
        <dbReference type="Proteomes" id="UP000275846"/>
    </source>
</evidence>
<dbReference type="Proteomes" id="UP000275846">
    <property type="component" value="Unassembled WGS sequence"/>
</dbReference>
<feature type="compositionally biased region" description="Low complexity" evidence="1">
    <location>
        <begin position="97"/>
        <end position="112"/>
    </location>
</feature>
<gene>
    <name evidence="2" type="ORF">SSLN_LOCUS15753</name>
</gene>